<dbReference type="OrthoDB" id="9795105at2"/>
<keyword evidence="3" id="KW-1185">Reference proteome</keyword>
<dbReference type="InterPro" id="IPR046547">
    <property type="entry name" value="DUF6803"/>
</dbReference>
<organism evidence="2 3">
    <name type="scientific">Endomicrobium proavitum</name>
    <dbReference type="NCBI Taxonomy" id="1408281"/>
    <lineage>
        <taxon>Bacteria</taxon>
        <taxon>Pseudomonadati</taxon>
        <taxon>Elusimicrobiota</taxon>
        <taxon>Endomicrobiia</taxon>
        <taxon>Endomicrobiales</taxon>
        <taxon>Endomicrobiaceae</taxon>
        <taxon>Endomicrobium</taxon>
    </lineage>
</organism>
<accession>A0A0G3WIL3</accession>
<keyword evidence="1" id="KW-1133">Transmembrane helix</keyword>
<dbReference type="Proteomes" id="UP000035337">
    <property type="component" value="Chromosome"/>
</dbReference>
<keyword evidence="1" id="KW-0812">Transmembrane</keyword>
<dbReference type="PATRIC" id="fig|1408281.3.peg.787"/>
<dbReference type="Pfam" id="PF20617">
    <property type="entry name" value="DUF6803"/>
    <property type="match status" value="1"/>
</dbReference>
<feature type="transmembrane region" description="Helical" evidence="1">
    <location>
        <begin position="125"/>
        <end position="148"/>
    </location>
</feature>
<proteinExistence type="predicted"/>
<dbReference type="KEGG" id="epo:Epro_0769"/>
<dbReference type="EMBL" id="CP009498">
    <property type="protein sequence ID" value="AKL98148.1"/>
    <property type="molecule type" value="Genomic_DNA"/>
</dbReference>
<evidence type="ECO:0000313" key="3">
    <source>
        <dbReference type="Proteomes" id="UP000035337"/>
    </source>
</evidence>
<gene>
    <name evidence="2" type="ORF">Epro_0769</name>
</gene>
<feature type="transmembrane region" description="Helical" evidence="1">
    <location>
        <begin position="52"/>
        <end position="72"/>
    </location>
</feature>
<reference evidence="2 3" key="1">
    <citation type="submission" date="2014-09" db="EMBL/GenBank/DDBJ databases">
        <title>Complete genome sequence of Endomicrobium proavitum.</title>
        <authorList>
            <person name="Zheng H."/>
        </authorList>
    </citation>
    <scope>NUCLEOTIDE SEQUENCE [LARGE SCALE GENOMIC DNA]</scope>
    <source>
        <strain evidence="2 3">Rsa215</strain>
    </source>
</reference>
<dbReference type="AlphaFoldDB" id="A0A0G3WIL3"/>
<feature type="transmembrane region" description="Helical" evidence="1">
    <location>
        <begin position="20"/>
        <end position="40"/>
    </location>
</feature>
<name>A0A0G3WIL3_9BACT</name>
<feature type="transmembrane region" description="Helical" evidence="1">
    <location>
        <begin position="92"/>
        <end position="113"/>
    </location>
</feature>
<evidence type="ECO:0008006" key="4">
    <source>
        <dbReference type="Google" id="ProtNLM"/>
    </source>
</evidence>
<protein>
    <recommendedName>
        <fullName evidence="4">Permease</fullName>
    </recommendedName>
</protein>
<evidence type="ECO:0000313" key="2">
    <source>
        <dbReference type="EMBL" id="AKL98148.1"/>
    </source>
</evidence>
<keyword evidence="1" id="KW-0472">Membrane</keyword>
<sequence length="166" mass="18481">MNMTHYMELLASNQPWNLLFFMAVPVILAETLAISELYLLYTNRFKGGLRKLNKFVGITVGIYFAGVIIYLLNNVVIPITQNGQWRGVIDVIAVGTYLLSGIPLLLVALLELGIFAKKKTEKYKLALHITFIALFLIFGHVAMITGMVNPDIFGSKAVQTSHAHLD</sequence>
<evidence type="ECO:0000256" key="1">
    <source>
        <dbReference type="SAM" id="Phobius"/>
    </source>
</evidence>
<dbReference type="RefSeq" id="WP_052570687.1">
    <property type="nucleotide sequence ID" value="NZ_CP009498.1"/>
</dbReference>